<organism evidence="3 4">
    <name type="scientific">Homarus americanus</name>
    <name type="common">American lobster</name>
    <dbReference type="NCBI Taxonomy" id="6706"/>
    <lineage>
        <taxon>Eukaryota</taxon>
        <taxon>Metazoa</taxon>
        <taxon>Ecdysozoa</taxon>
        <taxon>Arthropoda</taxon>
        <taxon>Crustacea</taxon>
        <taxon>Multicrustacea</taxon>
        <taxon>Malacostraca</taxon>
        <taxon>Eumalacostraca</taxon>
        <taxon>Eucarida</taxon>
        <taxon>Decapoda</taxon>
        <taxon>Pleocyemata</taxon>
        <taxon>Astacidea</taxon>
        <taxon>Nephropoidea</taxon>
        <taxon>Nephropidae</taxon>
        <taxon>Homarus</taxon>
    </lineage>
</organism>
<keyword evidence="2" id="KW-0812">Transmembrane</keyword>
<evidence type="ECO:0000256" key="2">
    <source>
        <dbReference type="SAM" id="Phobius"/>
    </source>
</evidence>
<comment type="caution">
    <text evidence="3">The sequence shown here is derived from an EMBL/GenBank/DDBJ whole genome shotgun (WGS) entry which is preliminary data.</text>
</comment>
<evidence type="ECO:0000256" key="1">
    <source>
        <dbReference type="SAM" id="MobiDB-lite"/>
    </source>
</evidence>
<keyword evidence="2" id="KW-0472">Membrane</keyword>
<keyword evidence="4" id="KW-1185">Reference proteome</keyword>
<evidence type="ECO:0000313" key="3">
    <source>
        <dbReference type="EMBL" id="KAG7169235.1"/>
    </source>
</evidence>
<feature type="region of interest" description="Disordered" evidence="1">
    <location>
        <begin position="166"/>
        <end position="206"/>
    </location>
</feature>
<gene>
    <name evidence="3" type="ORF">Hamer_G024221</name>
</gene>
<evidence type="ECO:0000313" key="4">
    <source>
        <dbReference type="Proteomes" id="UP000747542"/>
    </source>
</evidence>
<proteinExistence type="predicted"/>
<accession>A0A8J5MYJ1</accession>
<sequence length="270" mass="30024">MASLLLRICAVPFGYTSDLIDSDLVYGDECVTTAEMNWRNLHSSRGLAPLPDVVLSNAPTPSPLRRAHSYLSFFPDKNSTTPALPPTTSALNTHPATTTTTTTPSEALGIVSSIPTRAVSTGRLDDKERDAVKKGLEHIREIRRRLQNEHPQPDPYHALPQLSWFFPRPPPHHPPNHPPQCQGEEERAQGLDGEEEHPQAGEEGASGVWRRAGRDLRRVADNFQSNSAKVTNKKSHLTLLNSALVPEVFTTCISVPLLCFVWWRLLNKLR</sequence>
<dbReference type="AlphaFoldDB" id="A0A8J5MYJ1"/>
<reference evidence="3" key="1">
    <citation type="journal article" date="2021" name="Sci. Adv.">
        <title>The American lobster genome reveals insights on longevity, neural, and immune adaptations.</title>
        <authorList>
            <person name="Polinski J.M."/>
            <person name="Zimin A.V."/>
            <person name="Clark K.F."/>
            <person name="Kohn A.B."/>
            <person name="Sadowski N."/>
            <person name="Timp W."/>
            <person name="Ptitsyn A."/>
            <person name="Khanna P."/>
            <person name="Romanova D.Y."/>
            <person name="Williams P."/>
            <person name="Greenwood S.J."/>
            <person name="Moroz L.L."/>
            <person name="Walt D.R."/>
            <person name="Bodnar A.G."/>
        </authorList>
    </citation>
    <scope>NUCLEOTIDE SEQUENCE</scope>
    <source>
        <strain evidence="3">GMGI-L3</strain>
    </source>
</reference>
<feature type="transmembrane region" description="Helical" evidence="2">
    <location>
        <begin position="248"/>
        <end position="266"/>
    </location>
</feature>
<dbReference type="EMBL" id="JAHLQT010017749">
    <property type="protein sequence ID" value="KAG7169235.1"/>
    <property type="molecule type" value="Genomic_DNA"/>
</dbReference>
<protein>
    <submittedName>
        <fullName evidence="3">Uncharacterized protein</fullName>
    </submittedName>
</protein>
<keyword evidence="2" id="KW-1133">Transmembrane helix</keyword>
<dbReference type="Proteomes" id="UP000747542">
    <property type="component" value="Unassembled WGS sequence"/>
</dbReference>
<dbReference type="OrthoDB" id="6365758at2759"/>
<name>A0A8J5MYJ1_HOMAM</name>
<feature type="region of interest" description="Disordered" evidence="1">
    <location>
        <begin position="79"/>
        <end position="103"/>
    </location>
</feature>